<dbReference type="Proteomes" id="UP001417504">
    <property type="component" value="Unassembled WGS sequence"/>
</dbReference>
<evidence type="ECO:0000313" key="2">
    <source>
        <dbReference type="EMBL" id="KAK9138584.1"/>
    </source>
</evidence>
<dbReference type="EMBL" id="JBBNAE010000003">
    <property type="protein sequence ID" value="KAK9138584.1"/>
    <property type="molecule type" value="Genomic_DNA"/>
</dbReference>
<organism evidence="2 3">
    <name type="scientific">Stephania japonica</name>
    <dbReference type="NCBI Taxonomy" id="461633"/>
    <lineage>
        <taxon>Eukaryota</taxon>
        <taxon>Viridiplantae</taxon>
        <taxon>Streptophyta</taxon>
        <taxon>Embryophyta</taxon>
        <taxon>Tracheophyta</taxon>
        <taxon>Spermatophyta</taxon>
        <taxon>Magnoliopsida</taxon>
        <taxon>Ranunculales</taxon>
        <taxon>Menispermaceae</taxon>
        <taxon>Menispermoideae</taxon>
        <taxon>Cissampelideae</taxon>
        <taxon>Stephania</taxon>
    </lineage>
</organism>
<protein>
    <submittedName>
        <fullName evidence="2">Uncharacterized protein</fullName>
    </submittedName>
</protein>
<evidence type="ECO:0000313" key="3">
    <source>
        <dbReference type="Proteomes" id="UP001417504"/>
    </source>
</evidence>
<feature type="region of interest" description="Disordered" evidence="1">
    <location>
        <begin position="37"/>
        <end position="59"/>
    </location>
</feature>
<evidence type="ECO:0000256" key="1">
    <source>
        <dbReference type="SAM" id="MobiDB-lite"/>
    </source>
</evidence>
<dbReference type="AlphaFoldDB" id="A0AAP0JRG7"/>
<proteinExistence type="predicted"/>
<comment type="caution">
    <text evidence="2">The sequence shown here is derived from an EMBL/GenBank/DDBJ whole genome shotgun (WGS) entry which is preliminary data.</text>
</comment>
<reference evidence="2 3" key="1">
    <citation type="submission" date="2024-01" db="EMBL/GenBank/DDBJ databases">
        <title>Genome assemblies of Stephania.</title>
        <authorList>
            <person name="Yang L."/>
        </authorList>
    </citation>
    <scope>NUCLEOTIDE SEQUENCE [LARGE SCALE GENOMIC DNA]</scope>
    <source>
        <strain evidence="2">QJT</strain>
        <tissue evidence="2">Leaf</tissue>
    </source>
</reference>
<name>A0AAP0JRG7_9MAGN</name>
<sequence>MAKLISCMDITKNIKDSMMSEINEITTMNECREHKAKERHLSVPKSTRLPHLVTTGLPR</sequence>
<gene>
    <name evidence="2" type="ORF">Sjap_009178</name>
</gene>
<accession>A0AAP0JRG7</accession>
<keyword evidence="3" id="KW-1185">Reference proteome</keyword>